<dbReference type="EMBL" id="QSBM01000013">
    <property type="protein sequence ID" value="RGX27264.1"/>
    <property type="molecule type" value="Genomic_DNA"/>
</dbReference>
<evidence type="ECO:0000313" key="2">
    <source>
        <dbReference type="EMBL" id="RGX27264.1"/>
    </source>
</evidence>
<reference evidence="2 3" key="1">
    <citation type="submission" date="2018-08" db="EMBL/GenBank/DDBJ databases">
        <title>A genome reference for cultivated species of the human gut microbiota.</title>
        <authorList>
            <person name="Zou Y."/>
            <person name="Xue W."/>
            <person name="Luo G."/>
        </authorList>
    </citation>
    <scope>NUCLEOTIDE SEQUENCE [LARGE SCALE GENOMIC DNA]</scope>
    <source>
        <strain evidence="2 3">AF04-15</strain>
    </source>
</reference>
<comment type="caution">
    <text evidence="2">The sequence shown here is derived from an EMBL/GenBank/DDBJ whole genome shotgun (WGS) entry which is preliminary data.</text>
</comment>
<dbReference type="AlphaFoldDB" id="A0A413FCI2"/>
<dbReference type="Proteomes" id="UP000283880">
    <property type="component" value="Unassembled WGS sequence"/>
</dbReference>
<protein>
    <submittedName>
        <fullName evidence="2">Uncharacterized protein</fullName>
    </submittedName>
</protein>
<feature type="coiled-coil region" evidence="1">
    <location>
        <begin position="32"/>
        <end position="59"/>
    </location>
</feature>
<sequence length="821" mass="94988">MTNTMKHLSLLGRMETDGLMLSLTGLFSENELDGACEKVERLELQARLKKNRSSQIQRKLVECGEFADLYHALCTCEIEDDRIEPMLKSADDCHESLTQYPMEQVLEAASLNVPTALTFEYLKYYLPYVKYEEEEKAILDNLWLFPVADWKGLSSLTAHQRDMMRFPFLGACLFNWHSNEKETLVLLEQNTPLQKILGLLYQQGVTVFLDSGRLKALQWLRETDIGKFRQLLEAFEHDADDLSIFFQRWFENRAGQYDLNWFIRQEAPLNKEQREEILCNQVSYLNALYAGCLHLDFDAIRSYQFPILVYAVEHRKKHFLQLVDQNSEIFLSLSRYALLFEDCFCEHCNLNSLSEKNLQDCDAAKRTDSYFDCLEEGQQYTFEEMRLLWQQDQIYVRLYAKLTPLPVDQRMLTLRQLLKRDLVSRYTEDEQLTQLAQCLLEQPFSEWYRKRFGHIRGLTRRTAMQMLFHYTQLCPFVPDLQTETDAVFAARNLPLLAGCENWPQVRASVLTTDMDWAQLKESLSISDEFVKQNQNRITDFLLRGGSSLVTPLYNYLQGNDAAIEALRRIVQAELMGQFYVLKYFADDLRREINHPISEQQETAWQKNLALERGKFIAEEADDFYHTIQIGELPYGTCLSYRTGSQRECLLAAFDSNKKIILIRKGDEIVARACIRLTKGAFQKPTELMLSFADLAGENTTESGRIVSEKLVLFLERIYTTGINDDEQRVVMEMAVALATQKAAELGAVSVLARRYVNCYARDQYVSSPFYVYISKSKNGQQYLDSLGGAATTSRKEKYVEGAFLVERAALHTAGALPEKEE</sequence>
<accession>A0A413FCI2</accession>
<dbReference type="RefSeq" id="WP_007713102.1">
    <property type="nucleotide sequence ID" value="NZ_BAABXR010000001.1"/>
</dbReference>
<evidence type="ECO:0000256" key="1">
    <source>
        <dbReference type="SAM" id="Coils"/>
    </source>
</evidence>
<keyword evidence="1" id="KW-0175">Coiled coil</keyword>
<name>A0A413FCI2_9FIRM</name>
<evidence type="ECO:0000313" key="3">
    <source>
        <dbReference type="Proteomes" id="UP000283880"/>
    </source>
</evidence>
<dbReference type="OrthoDB" id="1969736at2"/>
<gene>
    <name evidence="2" type="ORF">DWV29_16490</name>
</gene>
<proteinExistence type="predicted"/>
<organism evidence="2 3">
    <name type="scientific">Enterocloster asparagiformis</name>
    <dbReference type="NCBI Taxonomy" id="333367"/>
    <lineage>
        <taxon>Bacteria</taxon>
        <taxon>Bacillati</taxon>
        <taxon>Bacillota</taxon>
        <taxon>Clostridia</taxon>
        <taxon>Lachnospirales</taxon>
        <taxon>Lachnospiraceae</taxon>
        <taxon>Enterocloster</taxon>
    </lineage>
</organism>